<keyword evidence="3" id="KW-1185">Reference proteome</keyword>
<feature type="region of interest" description="Disordered" evidence="1">
    <location>
        <begin position="1"/>
        <end position="20"/>
    </location>
</feature>
<dbReference type="Proteomes" id="UP000016936">
    <property type="component" value="Unassembled WGS sequence"/>
</dbReference>
<dbReference type="HOGENOM" id="CLU_1366128_0_0_1"/>
<proteinExistence type="predicted"/>
<protein>
    <submittedName>
        <fullName evidence="2">Uncharacterized protein</fullName>
    </submittedName>
</protein>
<feature type="compositionally biased region" description="Basic and acidic residues" evidence="1">
    <location>
        <begin position="35"/>
        <end position="46"/>
    </location>
</feature>
<dbReference type="AlphaFoldDB" id="M2V285"/>
<evidence type="ECO:0000256" key="1">
    <source>
        <dbReference type="SAM" id="MobiDB-lite"/>
    </source>
</evidence>
<dbReference type="OrthoDB" id="3693161at2759"/>
<accession>M2V285</accession>
<evidence type="ECO:0000313" key="2">
    <source>
        <dbReference type="EMBL" id="EMD94153.1"/>
    </source>
</evidence>
<feature type="compositionally biased region" description="Low complexity" evidence="1">
    <location>
        <begin position="50"/>
        <end position="61"/>
    </location>
</feature>
<reference evidence="3" key="2">
    <citation type="journal article" date="2013" name="PLoS Genet.">
        <title>Comparative genome structure, secondary metabolite, and effector coding capacity across Cochliobolus pathogens.</title>
        <authorList>
            <person name="Condon B.J."/>
            <person name="Leng Y."/>
            <person name="Wu D."/>
            <person name="Bushley K.E."/>
            <person name="Ohm R.A."/>
            <person name="Otillar R."/>
            <person name="Martin J."/>
            <person name="Schackwitz W."/>
            <person name="Grimwood J."/>
            <person name="MohdZainudin N."/>
            <person name="Xue C."/>
            <person name="Wang R."/>
            <person name="Manning V.A."/>
            <person name="Dhillon B."/>
            <person name="Tu Z.J."/>
            <person name="Steffenson B.J."/>
            <person name="Salamov A."/>
            <person name="Sun H."/>
            <person name="Lowry S."/>
            <person name="LaButti K."/>
            <person name="Han J."/>
            <person name="Copeland A."/>
            <person name="Lindquist E."/>
            <person name="Barry K."/>
            <person name="Schmutz J."/>
            <person name="Baker S.E."/>
            <person name="Ciuffetti L.M."/>
            <person name="Grigoriev I.V."/>
            <person name="Zhong S."/>
            <person name="Turgeon B.G."/>
        </authorList>
    </citation>
    <scope>NUCLEOTIDE SEQUENCE [LARGE SCALE GENOMIC DNA]</scope>
    <source>
        <strain evidence="3">C5 / ATCC 48332 / race O</strain>
    </source>
</reference>
<evidence type="ECO:0000313" key="3">
    <source>
        <dbReference type="Proteomes" id="UP000016936"/>
    </source>
</evidence>
<dbReference type="OMA" id="HATKNRQ"/>
<gene>
    <name evidence="2" type="ORF">COCHEDRAFT_1153458</name>
</gene>
<feature type="compositionally biased region" description="Polar residues" evidence="1">
    <location>
        <begin position="83"/>
        <end position="132"/>
    </location>
</feature>
<feature type="region of interest" description="Disordered" evidence="1">
    <location>
        <begin position="83"/>
        <end position="180"/>
    </location>
</feature>
<feature type="region of interest" description="Disordered" evidence="1">
    <location>
        <begin position="31"/>
        <end position="69"/>
    </location>
</feature>
<reference evidence="2 3" key="1">
    <citation type="journal article" date="2012" name="PLoS Pathog.">
        <title>Diverse lifestyles and strategies of plant pathogenesis encoded in the genomes of eighteen Dothideomycetes fungi.</title>
        <authorList>
            <person name="Ohm R.A."/>
            <person name="Feau N."/>
            <person name="Henrissat B."/>
            <person name="Schoch C.L."/>
            <person name="Horwitz B.A."/>
            <person name="Barry K.W."/>
            <person name="Condon B.J."/>
            <person name="Copeland A.C."/>
            <person name="Dhillon B."/>
            <person name="Glaser F."/>
            <person name="Hesse C.N."/>
            <person name="Kosti I."/>
            <person name="LaButti K."/>
            <person name="Lindquist E.A."/>
            <person name="Lucas S."/>
            <person name="Salamov A.A."/>
            <person name="Bradshaw R.E."/>
            <person name="Ciuffetti L."/>
            <person name="Hamelin R.C."/>
            <person name="Kema G.H.J."/>
            <person name="Lawrence C."/>
            <person name="Scott J.A."/>
            <person name="Spatafora J.W."/>
            <person name="Turgeon B.G."/>
            <person name="de Wit P.J.G.M."/>
            <person name="Zhong S."/>
            <person name="Goodwin S.B."/>
            <person name="Grigoriev I.V."/>
        </authorList>
    </citation>
    <scope>NUCLEOTIDE SEQUENCE [LARGE SCALE GENOMIC DNA]</scope>
    <source>
        <strain evidence="3">C5 / ATCC 48332 / race O</strain>
    </source>
</reference>
<sequence>MGNKGETTAMDSRSPKGNSSIWRLLHVLKHATKNRQTDTDSLKSKASDLPSMPSTPQSSSTEGNTVPTRFNVDEFRMRALRSNTFSAVPPNSNPVIASESTRQTLSSVPQNVASKNDSQASVAPSSTDTPTASKPQKSRKSRKPAMITPELMQQIQISNKKRSGGALRDNGELRKKNLGTATVTNRAKAVVASPLRWSEE</sequence>
<dbReference type="EMBL" id="KB445572">
    <property type="protein sequence ID" value="EMD94153.1"/>
    <property type="molecule type" value="Genomic_DNA"/>
</dbReference>
<name>M2V285_COCH5</name>
<organism evidence="2 3">
    <name type="scientific">Cochliobolus heterostrophus (strain C5 / ATCC 48332 / race O)</name>
    <name type="common">Southern corn leaf blight fungus</name>
    <name type="synonym">Bipolaris maydis</name>
    <dbReference type="NCBI Taxonomy" id="701091"/>
    <lineage>
        <taxon>Eukaryota</taxon>
        <taxon>Fungi</taxon>
        <taxon>Dikarya</taxon>
        <taxon>Ascomycota</taxon>
        <taxon>Pezizomycotina</taxon>
        <taxon>Dothideomycetes</taxon>
        <taxon>Pleosporomycetidae</taxon>
        <taxon>Pleosporales</taxon>
        <taxon>Pleosporineae</taxon>
        <taxon>Pleosporaceae</taxon>
        <taxon>Bipolaris</taxon>
    </lineage>
</organism>